<feature type="region of interest" description="Disordered" evidence="1">
    <location>
        <begin position="164"/>
        <end position="186"/>
    </location>
</feature>
<sequence>MLAGEMKSKTEGDHNLSSKGQGQIFSTSQRRLQNTGEGKTLTGENAKWMQEMIWKLGVDRDPAEIPFLEGTLARTLIEEEKITTVKLAVPPTIVTLIYTIVSLQASRLRDNSTSAREEPTPRQSRSNQNRGIPLEEIQASVPKEVFNAAVGEVRDAMRQYTQCNDPTESAARRERMRRAEEEGEMEETAALMIQAKMTAPTDTVESPEQQPSGERVPATLRLGPIAPPTQEPAPKVTKEAGKRKPGKPPGKRTVQGSPKLLRGSTSKKRKTQDKPTATRRKLNQDTAQGNPKKSKAKPSSSR</sequence>
<feature type="compositionally biased region" description="Polar residues" evidence="1">
    <location>
        <begin position="17"/>
        <end position="37"/>
    </location>
</feature>
<feature type="non-terminal residue" evidence="2">
    <location>
        <position position="302"/>
    </location>
</feature>
<gene>
    <name evidence="2" type="ORF">HID58_015587</name>
</gene>
<evidence type="ECO:0000313" key="3">
    <source>
        <dbReference type="Proteomes" id="UP000824890"/>
    </source>
</evidence>
<name>A0ABQ8DN11_BRANA</name>
<feature type="compositionally biased region" description="Polar residues" evidence="1">
    <location>
        <begin position="200"/>
        <end position="212"/>
    </location>
</feature>
<feature type="compositionally biased region" description="Basic and acidic residues" evidence="1">
    <location>
        <begin position="108"/>
        <end position="120"/>
    </location>
</feature>
<feature type="compositionally biased region" description="Basic residues" evidence="1">
    <location>
        <begin position="265"/>
        <end position="281"/>
    </location>
</feature>
<evidence type="ECO:0000313" key="2">
    <source>
        <dbReference type="EMBL" id="KAH0929860.1"/>
    </source>
</evidence>
<reference evidence="2 3" key="1">
    <citation type="submission" date="2021-05" db="EMBL/GenBank/DDBJ databases">
        <title>Genome Assembly of Synthetic Allotetraploid Brassica napus Reveals Homoeologous Exchanges between Subgenomes.</title>
        <authorList>
            <person name="Davis J.T."/>
        </authorList>
    </citation>
    <scope>NUCLEOTIDE SEQUENCE [LARGE SCALE GENOMIC DNA]</scope>
    <source>
        <strain evidence="3">cv. Da-Ae</strain>
        <tissue evidence="2">Seedling</tissue>
    </source>
</reference>
<feature type="region of interest" description="Disordered" evidence="1">
    <location>
        <begin position="108"/>
        <end position="133"/>
    </location>
</feature>
<dbReference type="Proteomes" id="UP000824890">
    <property type="component" value="Unassembled WGS sequence"/>
</dbReference>
<feature type="region of interest" description="Disordered" evidence="1">
    <location>
        <begin position="198"/>
        <end position="302"/>
    </location>
</feature>
<comment type="caution">
    <text evidence="2">The sequence shown here is derived from an EMBL/GenBank/DDBJ whole genome shotgun (WGS) entry which is preliminary data.</text>
</comment>
<evidence type="ECO:0000256" key="1">
    <source>
        <dbReference type="SAM" id="MobiDB-lite"/>
    </source>
</evidence>
<protein>
    <submittedName>
        <fullName evidence="2">Uncharacterized protein</fullName>
    </submittedName>
</protein>
<dbReference type="EMBL" id="JAGKQM010000004">
    <property type="protein sequence ID" value="KAH0929860.1"/>
    <property type="molecule type" value="Genomic_DNA"/>
</dbReference>
<feature type="region of interest" description="Disordered" evidence="1">
    <location>
        <begin position="1"/>
        <end position="43"/>
    </location>
</feature>
<organism evidence="2 3">
    <name type="scientific">Brassica napus</name>
    <name type="common">Rape</name>
    <dbReference type="NCBI Taxonomy" id="3708"/>
    <lineage>
        <taxon>Eukaryota</taxon>
        <taxon>Viridiplantae</taxon>
        <taxon>Streptophyta</taxon>
        <taxon>Embryophyta</taxon>
        <taxon>Tracheophyta</taxon>
        <taxon>Spermatophyta</taxon>
        <taxon>Magnoliopsida</taxon>
        <taxon>eudicotyledons</taxon>
        <taxon>Gunneridae</taxon>
        <taxon>Pentapetalae</taxon>
        <taxon>rosids</taxon>
        <taxon>malvids</taxon>
        <taxon>Brassicales</taxon>
        <taxon>Brassicaceae</taxon>
        <taxon>Brassiceae</taxon>
        <taxon>Brassica</taxon>
    </lineage>
</organism>
<keyword evidence="3" id="KW-1185">Reference proteome</keyword>
<feature type="compositionally biased region" description="Basic and acidic residues" evidence="1">
    <location>
        <begin position="170"/>
        <end position="180"/>
    </location>
</feature>
<accession>A0ABQ8DN11</accession>
<feature type="compositionally biased region" description="Polar residues" evidence="1">
    <location>
        <begin position="121"/>
        <end position="130"/>
    </location>
</feature>
<proteinExistence type="predicted"/>
<feature type="compositionally biased region" description="Basic and acidic residues" evidence="1">
    <location>
        <begin position="1"/>
        <end position="16"/>
    </location>
</feature>